<accession>A0A9X2ENT6</accession>
<dbReference type="SUPFAM" id="SSF53254">
    <property type="entry name" value="Phosphoglycerate mutase-like"/>
    <property type="match status" value="1"/>
</dbReference>
<dbReference type="PANTHER" id="PTHR48100">
    <property type="entry name" value="BROAD-SPECIFICITY PHOSPHATASE YOR283W-RELATED"/>
    <property type="match status" value="1"/>
</dbReference>
<keyword evidence="2" id="KW-1185">Reference proteome</keyword>
<dbReference type="Gene3D" id="3.40.50.1240">
    <property type="entry name" value="Phosphoglycerate mutase-like"/>
    <property type="match status" value="1"/>
</dbReference>
<comment type="caution">
    <text evidence="1">The sequence shown here is derived from an EMBL/GenBank/DDBJ whole genome shotgun (WGS) entry which is preliminary data.</text>
</comment>
<organism evidence="1 2">
    <name type="scientific">Microbulbifer okhotskensis</name>
    <dbReference type="NCBI Taxonomy" id="2926617"/>
    <lineage>
        <taxon>Bacteria</taxon>
        <taxon>Pseudomonadati</taxon>
        <taxon>Pseudomonadota</taxon>
        <taxon>Gammaproteobacteria</taxon>
        <taxon>Cellvibrionales</taxon>
        <taxon>Microbulbiferaceae</taxon>
        <taxon>Microbulbifer</taxon>
    </lineage>
</organism>
<gene>
    <name evidence="1" type="ORF">MO867_09540</name>
</gene>
<dbReference type="Proteomes" id="UP001139028">
    <property type="component" value="Unassembled WGS sequence"/>
</dbReference>
<evidence type="ECO:0000313" key="2">
    <source>
        <dbReference type="Proteomes" id="UP001139028"/>
    </source>
</evidence>
<dbReference type="RefSeq" id="WP_252466157.1">
    <property type="nucleotide sequence ID" value="NZ_JALBWM010000032.1"/>
</dbReference>
<dbReference type="EMBL" id="JALBWM010000032">
    <property type="protein sequence ID" value="MCO1334580.1"/>
    <property type="molecule type" value="Genomic_DNA"/>
</dbReference>
<proteinExistence type="predicted"/>
<dbReference type="CDD" id="cd07067">
    <property type="entry name" value="HP_PGM_like"/>
    <property type="match status" value="1"/>
</dbReference>
<dbReference type="Pfam" id="PF00300">
    <property type="entry name" value="His_Phos_1"/>
    <property type="match status" value="1"/>
</dbReference>
<dbReference type="SMART" id="SM00855">
    <property type="entry name" value="PGAM"/>
    <property type="match status" value="1"/>
</dbReference>
<evidence type="ECO:0000313" key="1">
    <source>
        <dbReference type="EMBL" id="MCO1334580.1"/>
    </source>
</evidence>
<name>A0A9X2ENT6_9GAMM</name>
<dbReference type="GO" id="GO:0005737">
    <property type="term" value="C:cytoplasm"/>
    <property type="evidence" value="ECO:0007669"/>
    <property type="project" value="TreeGrafter"/>
</dbReference>
<dbReference type="InterPro" id="IPR029033">
    <property type="entry name" value="His_PPase_superfam"/>
</dbReference>
<dbReference type="GO" id="GO:0016791">
    <property type="term" value="F:phosphatase activity"/>
    <property type="evidence" value="ECO:0007669"/>
    <property type="project" value="TreeGrafter"/>
</dbReference>
<dbReference type="InterPro" id="IPR013078">
    <property type="entry name" value="His_Pase_superF_clade-1"/>
</dbReference>
<dbReference type="PANTHER" id="PTHR48100:SF1">
    <property type="entry name" value="HISTIDINE PHOSPHATASE FAMILY PROTEIN-RELATED"/>
    <property type="match status" value="1"/>
</dbReference>
<protein>
    <submittedName>
        <fullName evidence="1">Histidine phosphatase family protein</fullName>
    </submittedName>
</protein>
<dbReference type="InterPro" id="IPR050275">
    <property type="entry name" value="PGM_Phosphatase"/>
</dbReference>
<sequence length="182" mass="20700">MAKIFLVRHGEADKGVNVPDPALTELRHKQSESLANKLSTQEKIHLISSPKLRAQQTAKPLADLWDVKVVIEDAVTEIPAPQGLPLGQRLTWIRTFLDSDWDQIDQQQSAWRRRINDFLATISKDTIVFCHFMVINSVVAHLRGHQKVKQFRPDYTSITELHNNRIGLHLVSLGEEKGSQIL</sequence>
<dbReference type="AlphaFoldDB" id="A0A9X2ENT6"/>
<reference evidence="1" key="1">
    <citation type="journal article" date="2022" name="Arch. Microbiol.">
        <title>Microbulbifer okhotskensis sp. nov., isolated from a deep bottom sediment of the Okhotsk Sea.</title>
        <authorList>
            <person name="Romanenko L."/>
            <person name="Kurilenko V."/>
            <person name="Otstavnykh N."/>
            <person name="Velansky P."/>
            <person name="Isaeva M."/>
            <person name="Mikhailov V."/>
        </authorList>
    </citation>
    <scope>NUCLEOTIDE SEQUENCE</scope>
    <source>
        <strain evidence="1">OS29</strain>
    </source>
</reference>